<reference evidence="3" key="1">
    <citation type="journal article" date="2020" name="mSystems">
        <title>Genome- and Community-Level Interaction Insights into Carbon Utilization and Element Cycling Functions of Hydrothermarchaeota in Hydrothermal Sediment.</title>
        <authorList>
            <person name="Zhou Z."/>
            <person name="Liu Y."/>
            <person name="Xu W."/>
            <person name="Pan J."/>
            <person name="Luo Z.H."/>
            <person name="Li M."/>
        </authorList>
    </citation>
    <scope>NUCLEOTIDE SEQUENCE [LARGE SCALE GENOMIC DNA]</scope>
    <source>
        <strain evidence="3">SpSt-339</strain>
    </source>
</reference>
<dbReference type="PANTHER" id="PTHR42693">
    <property type="entry name" value="ARYLSULFATASE FAMILY MEMBER"/>
    <property type="match status" value="1"/>
</dbReference>
<dbReference type="GO" id="GO:0004065">
    <property type="term" value="F:arylsulfatase activity"/>
    <property type="evidence" value="ECO:0007669"/>
    <property type="project" value="TreeGrafter"/>
</dbReference>
<protein>
    <recommendedName>
        <fullName evidence="2">Sulfatase N-terminal domain-containing protein</fullName>
    </recommendedName>
</protein>
<evidence type="ECO:0000256" key="1">
    <source>
        <dbReference type="ARBA" id="ARBA00008779"/>
    </source>
</evidence>
<comment type="caution">
    <text evidence="3">The sequence shown here is derived from an EMBL/GenBank/DDBJ whole genome shotgun (WGS) entry which is preliminary data.</text>
</comment>
<dbReference type="Pfam" id="PF00884">
    <property type="entry name" value="Sulfatase"/>
    <property type="match status" value="1"/>
</dbReference>
<dbReference type="Gene3D" id="3.40.720.10">
    <property type="entry name" value="Alkaline Phosphatase, subunit A"/>
    <property type="match status" value="1"/>
</dbReference>
<dbReference type="InterPro" id="IPR050738">
    <property type="entry name" value="Sulfatase"/>
</dbReference>
<dbReference type="InterPro" id="IPR000917">
    <property type="entry name" value="Sulfatase_N"/>
</dbReference>
<proteinExistence type="inferred from homology"/>
<comment type="similarity">
    <text evidence="1">Belongs to the sulfatase family.</text>
</comment>
<evidence type="ECO:0000313" key="3">
    <source>
        <dbReference type="EMBL" id="HEN17104.1"/>
    </source>
</evidence>
<organism evidence="3">
    <name type="scientific">Schlesneria paludicola</name>
    <dbReference type="NCBI Taxonomy" id="360056"/>
    <lineage>
        <taxon>Bacteria</taxon>
        <taxon>Pseudomonadati</taxon>
        <taxon>Planctomycetota</taxon>
        <taxon>Planctomycetia</taxon>
        <taxon>Planctomycetales</taxon>
        <taxon>Planctomycetaceae</taxon>
        <taxon>Schlesneria</taxon>
    </lineage>
</organism>
<gene>
    <name evidence="3" type="ORF">ENQ76_16720</name>
</gene>
<dbReference type="InterPro" id="IPR017850">
    <property type="entry name" value="Alkaline_phosphatase_core_sf"/>
</dbReference>
<sequence length="99" mass="10559">MAHRGLHAAENLCRGILVAACLSLPLAGTASDRPNSGLFLMDEMGWRNVGIVGNPYVEPPNIDCLKKQGLVSAQTISTAPNCAPARACPRLRQVDSHPR</sequence>
<name>A0A7C2K080_9PLAN</name>
<dbReference type="EMBL" id="DSOK01000458">
    <property type="protein sequence ID" value="HEN17104.1"/>
    <property type="molecule type" value="Genomic_DNA"/>
</dbReference>
<dbReference type="SUPFAM" id="SSF53649">
    <property type="entry name" value="Alkaline phosphatase-like"/>
    <property type="match status" value="1"/>
</dbReference>
<evidence type="ECO:0000259" key="2">
    <source>
        <dbReference type="Pfam" id="PF00884"/>
    </source>
</evidence>
<dbReference type="PANTHER" id="PTHR42693:SF33">
    <property type="entry name" value="ARYLSULFATASE"/>
    <property type="match status" value="1"/>
</dbReference>
<dbReference type="AlphaFoldDB" id="A0A7C2K080"/>
<feature type="domain" description="Sulfatase N-terminal" evidence="2">
    <location>
        <begin position="38"/>
        <end position="88"/>
    </location>
</feature>
<accession>A0A7C2K080</accession>